<dbReference type="AlphaFoldDB" id="A0A0L0NBK1"/>
<accession>A0A0L0NBK1</accession>
<comment type="caution">
    <text evidence="1">The sequence shown here is derived from an EMBL/GenBank/DDBJ whole genome shotgun (WGS) entry which is preliminary data.</text>
</comment>
<dbReference type="EMBL" id="LFRF01000008">
    <property type="protein sequence ID" value="KND91446.1"/>
    <property type="molecule type" value="Genomic_DNA"/>
</dbReference>
<evidence type="ECO:0000313" key="1">
    <source>
        <dbReference type="EMBL" id="KND91446.1"/>
    </source>
</evidence>
<organism evidence="1 2">
    <name type="scientific">Tolypocladium ophioglossoides (strain CBS 100239)</name>
    <name type="common">Snaketongue truffleclub</name>
    <name type="synonym">Elaphocordyceps ophioglossoides</name>
    <dbReference type="NCBI Taxonomy" id="1163406"/>
    <lineage>
        <taxon>Eukaryota</taxon>
        <taxon>Fungi</taxon>
        <taxon>Dikarya</taxon>
        <taxon>Ascomycota</taxon>
        <taxon>Pezizomycotina</taxon>
        <taxon>Sordariomycetes</taxon>
        <taxon>Hypocreomycetidae</taxon>
        <taxon>Hypocreales</taxon>
        <taxon>Ophiocordycipitaceae</taxon>
        <taxon>Tolypocladium</taxon>
    </lineage>
</organism>
<proteinExistence type="predicted"/>
<dbReference type="Proteomes" id="UP000036947">
    <property type="component" value="Unassembled WGS sequence"/>
</dbReference>
<reference evidence="1 2" key="1">
    <citation type="journal article" date="2015" name="BMC Genomics">
        <title>The genome of the truffle-parasite Tolypocladium ophioglossoides and the evolution of antifungal peptaibiotics.</title>
        <authorList>
            <person name="Quandt C.A."/>
            <person name="Bushley K.E."/>
            <person name="Spatafora J.W."/>
        </authorList>
    </citation>
    <scope>NUCLEOTIDE SEQUENCE [LARGE SCALE GENOMIC DNA]</scope>
    <source>
        <strain evidence="1 2">CBS 100239</strain>
    </source>
</reference>
<protein>
    <submittedName>
        <fullName evidence="1">Uncharacterized protein</fullName>
    </submittedName>
</protein>
<name>A0A0L0NBK1_TOLOC</name>
<evidence type="ECO:0000313" key="2">
    <source>
        <dbReference type="Proteomes" id="UP000036947"/>
    </source>
</evidence>
<gene>
    <name evidence="1" type="ORF">TOPH_03711</name>
</gene>
<sequence length="111" mass="12120">MTTHVSIAWLAYPYLPEALGVPMHALQVEEPVDAVGEAALFGPVELGVLDVASDALLPADLRQVLCLVLVVELLEVEVLDAGLCSVHVGRGGRWLCWRRMVFFPSPDETRL</sequence>
<dbReference type="OrthoDB" id="1267328at2759"/>
<keyword evidence="2" id="KW-1185">Reference proteome</keyword>